<comment type="caution">
    <text evidence="7">The sequence shown here is derived from an EMBL/GenBank/DDBJ whole genome shotgun (WGS) entry which is preliminary data.</text>
</comment>
<keyword evidence="1" id="KW-0378">Hydrolase</keyword>
<evidence type="ECO:0000256" key="3">
    <source>
        <dbReference type="ARBA" id="ARBA00034221"/>
    </source>
</evidence>
<dbReference type="PANTHER" id="PTHR46018:SF2">
    <property type="entry name" value="ZINC PHOSPHODIESTERASE ELAC PROTEIN 1"/>
    <property type="match status" value="1"/>
</dbReference>
<name>A0A7W5FKW9_9BACL</name>
<evidence type="ECO:0000256" key="1">
    <source>
        <dbReference type="ARBA" id="ARBA00022759"/>
    </source>
</evidence>
<proteinExistence type="predicted"/>
<dbReference type="Proteomes" id="UP000570361">
    <property type="component" value="Unassembled WGS sequence"/>
</dbReference>
<keyword evidence="1" id="KW-0540">Nuclease</keyword>
<evidence type="ECO:0000313" key="7">
    <source>
        <dbReference type="EMBL" id="MBB3108493.1"/>
    </source>
</evidence>
<dbReference type="GO" id="GO:0042781">
    <property type="term" value="F:3'-tRNA processing endoribonuclease activity"/>
    <property type="evidence" value="ECO:0007669"/>
    <property type="project" value="TreeGrafter"/>
</dbReference>
<evidence type="ECO:0000256" key="5">
    <source>
        <dbReference type="ARBA" id="ARBA00048505"/>
    </source>
</evidence>
<dbReference type="Gene3D" id="3.60.15.10">
    <property type="entry name" value="Ribonuclease Z/Hydroxyacylglutathione hydrolase-like"/>
    <property type="match status" value="1"/>
</dbReference>
<dbReference type="SMART" id="SM00849">
    <property type="entry name" value="Lactamase_B"/>
    <property type="match status" value="1"/>
</dbReference>
<comment type="catalytic activity">
    <reaction evidence="3">
        <text>3',5'-cyclic CMP + H2O = CMP + H(+)</text>
        <dbReference type="Rhea" id="RHEA:72675"/>
        <dbReference type="ChEBI" id="CHEBI:15377"/>
        <dbReference type="ChEBI" id="CHEBI:15378"/>
        <dbReference type="ChEBI" id="CHEBI:58003"/>
        <dbReference type="ChEBI" id="CHEBI:60377"/>
    </reaction>
    <physiologicalReaction direction="left-to-right" evidence="3">
        <dbReference type="Rhea" id="RHEA:72676"/>
    </physiologicalReaction>
</comment>
<dbReference type="InterPro" id="IPR001279">
    <property type="entry name" value="Metallo-B-lactamas"/>
</dbReference>
<comment type="catalytic activity">
    <reaction evidence="5">
        <text>3',5'-cyclic UMP + H2O = UMP + H(+)</text>
        <dbReference type="Rhea" id="RHEA:70575"/>
        <dbReference type="ChEBI" id="CHEBI:15377"/>
        <dbReference type="ChEBI" id="CHEBI:15378"/>
        <dbReference type="ChEBI" id="CHEBI:57865"/>
        <dbReference type="ChEBI" id="CHEBI:184387"/>
    </reaction>
    <physiologicalReaction direction="left-to-right" evidence="5">
        <dbReference type="Rhea" id="RHEA:70576"/>
    </physiologicalReaction>
</comment>
<dbReference type="EMBL" id="JACHXK010000001">
    <property type="protein sequence ID" value="MBB3108493.1"/>
    <property type="molecule type" value="Genomic_DNA"/>
</dbReference>
<dbReference type="Pfam" id="PF12706">
    <property type="entry name" value="Lactamase_B_2"/>
    <property type="match status" value="1"/>
</dbReference>
<protein>
    <submittedName>
        <fullName evidence="7">Ribonuclease BN (tRNA processing enzyme)</fullName>
    </submittedName>
</protein>
<dbReference type="AlphaFoldDB" id="A0A7W5FKW9"/>
<dbReference type="CDD" id="cd07716">
    <property type="entry name" value="RNaseZ_short-form-like_MBL-fold"/>
    <property type="match status" value="1"/>
</dbReference>
<evidence type="ECO:0000256" key="4">
    <source>
        <dbReference type="ARBA" id="ARBA00034301"/>
    </source>
</evidence>
<organism evidence="7 8">
    <name type="scientific">Paenibacillus phyllosphaerae</name>
    <dbReference type="NCBI Taxonomy" id="274593"/>
    <lineage>
        <taxon>Bacteria</taxon>
        <taxon>Bacillati</taxon>
        <taxon>Bacillota</taxon>
        <taxon>Bacilli</taxon>
        <taxon>Bacillales</taxon>
        <taxon>Paenibacillaceae</taxon>
        <taxon>Paenibacillus</taxon>
    </lineage>
</organism>
<comment type="function">
    <text evidence="4">Counteracts the endogenous Pycsar antiviral defense system. Phosphodiesterase that enables metal-dependent hydrolysis of host cyclic nucleotide Pycsar defense signals such as cCMP and cUMP.</text>
</comment>
<reference evidence="7 8" key="1">
    <citation type="submission" date="2020-08" db="EMBL/GenBank/DDBJ databases">
        <title>Genomic Encyclopedia of Type Strains, Phase III (KMG-III): the genomes of soil and plant-associated and newly described type strains.</title>
        <authorList>
            <person name="Whitman W."/>
        </authorList>
    </citation>
    <scope>NUCLEOTIDE SEQUENCE [LARGE SCALE GENOMIC DNA]</scope>
    <source>
        <strain evidence="7 8">CECT 5862</strain>
    </source>
</reference>
<keyword evidence="8" id="KW-1185">Reference proteome</keyword>
<dbReference type="InterPro" id="IPR036866">
    <property type="entry name" value="RibonucZ/Hydroxyglut_hydro"/>
</dbReference>
<dbReference type="RefSeq" id="WP_183596589.1">
    <property type="nucleotide sequence ID" value="NZ_JACHXK010000001.1"/>
</dbReference>
<feature type="domain" description="Metallo-beta-lactamase" evidence="6">
    <location>
        <begin position="18"/>
        <end position="211"/>
    </location>
</feature>
<keyword evidence="1" id="KW-0255">Endonuclease</keyword>
<sequence>MRVTVLGPWGAYPKAGEATAGYWLSIGGRNLLIDCGSGVLAQLQRYCPLHMLDAAVISHRHYDHVADLGCLQYACLIDTDLAQRSDSLPIFIAGERDEDLGYKAMKGSDIHRISDGQTLHVCGVDITFFKTFHGAYCLGMIVQAGGRKLVYTADTCYDESLIAHCAGADVLIAETSFYADMPNAKQYGHMNATEVGQLAKEAGAAKLVLTHLPHFGDRSRLAAQAGQIFGGAIETASCGLSFDV</sequence>
<keyword evidence="2" id="KW-0862">Zinc</keyword>
<evidence type="ECO:0000313" key="8">
    <source>
        <dbReference type="Proteomes" id="UP000570361"/>
    </source>
</evidence>
<evidence type="ECO:0000259" key="6">
    <source>
        <dbReference type="SMART" id="SM00849"/>
    </source>
</evidence>
<accession>A0A7W5FKW9</accession>
<gene>
    <name evidence="7" type="ORF">FHS18_000521</name>
</gene>
<evidence type="ECO:0000256" key="2">
    <source>
        <dbReference type="ARBA" id="ARBA00022833"/>
    </source>
</evidence>
<dbReference type="SUPFAM" id="SSF56281">
    <property type="entry name" value="Metallo-hydrolase/oxidoreductase"/>
    <property type="match status" value="1"/>
</dbReference>
<dbReference type="PANTHER" id="PTHR46018">
    <property type="entry name" value="ZINC PHOSPHODIESTERASE ELAC PROTEIN 1"/>
    <property type="match status" value="1"/>
</dbReference>